<accession>A0AA48H466</accession>
<evidence type="ECO:0000256" key="3">
    <source>
        <dbReference type="RuleBase" id="RU003694"/>
    </source>
</evidence>
<dbReference type="AlphaFoldDB" id="A0AA48H466"/>
<dbReference type="Pfam" id="PF02801">
    <property type="entry name" value="Ketoacyl-synt_C"/>
    <property type="match status" value="1"/>
</dbReference>
<name>A0AA48H466_9BACT</name>
<feature type="domain" description="Ketosynthase family 3 (KS3)" evidence="4">
    <location>
        <begin position="1"/>
        <end position="398"/>
    </location>
</feature>
<dbReference type="InterPro" id="IPR014030">
    <property type="entry name" value="Ketoacyl_synth_N"/>
</dbReference>
<dbReference type="GO" id="GO:0005829">
    <property type="term" value="C:cytosol"/>
    <property type="evidence" value="ECO:0007669"/>
    <property type="project" value="TreeGrafter"/>
</dbReference>
<dbReference type="KEGG" id="msea:METESE_06310"/>
<dbReference type="CDD" id="cd00834">
    <property type="entry name" value="KAS_I_II"/>
    <property type="match status" value="1"/>
</dbReference>
<comment type="similarity">
    <text evidence="1 3">Belongs to the thiolase-like superfamily. Beta-ketoacyl-ACP synthases family.</text>
</comment>
<dbReference type="InterPro" id="IPR020841">
    <property type="entry name" value="PKS_Beta-ketoAc_synthase_dom"/>
</dbReference>
<dbReference type="PANTHER" id="PTHR11712:SF325">
    <property type="entry name" value="3-OXOACYL-(ACYL-CARRIER-PROTEIN) SYNTHASE II FABF"/>
    <property type="match status" value="1"/>
</dbReference>
<dbReference type="InterPro" id="IPR018201">
    <property type="entry name" value="Ketoacyl_synth_AS"/>
</dbReference>
<dbReference type="EMBL" id="AP027081">
    <property type="protein sequence ID" value="BDU75673.1"/>
    <property type="molecule type" value="Genomic_DNA"/>
</dbReference>
<dbReference type="SUPFAM" id="SSF53901">
    <property type="entry name" value="Thiolase-like"/>
    <property type="match status" value="2"/>
</dbReference>
<dbReference type="Gene3D" id="3.40.47.10">
    <property type="match status" value="2"/>
</dbReference>
<dbReference type="InterPro" id="IPR000794">
    <property type="entry name" value="Beta-ketoacyl_synthase"/>
</dbReference>
<evidence type="ECO:0000313" key="6">
    <source>
        <dbReference type="Proteomes" id="UP001228113"/>
    </source>
</evidence>
<reference evidence="5" key="1">
    <citation type="journal article" date="2023" name="Int. J. Syst. Evol. Microbiol.">
        <title>Mesoterricola silvestris gen. nov., sp. nov., Mesoterricola sediminis sp. nov., Geothrix oryzae sp. nov., Geothrix edaphica sp. nov., Geothrix rubra sp. nov., and Geothrix limicola sp. nov., six novel members of Acidobacteriota isolated from soils.</title>
        <authorList>
            <person name="Itoh H."/>
            <person name="Sugisawa Y."/>
            <person name="Mise K."/>
            <person name="Xu Z."/>
            <person name="Kuniyasu M."/>
            <person name="Ushijima N."/>
            <person name="Kawano K."/>
            <person name="Kobayashi E."/>
            <person name="Shiratori Y."/>
            <person name="Masuda Y."/>
            <person name="Senoo K."/>
        </authorList>
    </citation>
    <scope>NUCLEOTIDE SEQUENCE</scope>
    <source>
        <strain evidence="5">W786</strain>
    </source>
</reference>
<dbReference type="InterPro" id="IPR016039">
    <property type="entry name" value="Thiolase-like"/>
</dbReference>
<proteinExistence type="inferred from homology"/>
<dbReference type="SMART" id="SM00825">
    <property type="entry name" value="PKS_KS"/>
    <property type="match status" value="1"/>
</dbReference>
<evidence type="ECO:0000256" key="2">
    <source>
        <dbReference type="ARBA" id="ARBA00022679"/>
    </source>
</evidence>
<keyword evidence="2 3" id="KW-0808">Transferase</keyword>
<dbReference type="Pfam" id="PF00109">
    <property type="entry name" value="ketoacyl-synt"/>
    <property type="match status" value="1"/>
</dbReference>
<dbReference type="PROSITE" id="PS00606">
    <property type="entry name" value="KS3_1"/>
    <property type="match status" value="1"/>
</dbReference>
<dbReference type="GO" id="GO:0006633">
    <property type="term" value="P:fatty acid biosynthetic process"/>
    <property type="evidence" value="ECO:0007669"/>
    <property type="project" value="InterPro"/>
</dbReference>
<evidence type="ECO:0000259" key="4">
    <source>
        <dbReference type="PROSITE" id="PS52004"/>
    </source>
</evidence>
<protein>
    <submittedName>
        <fullName evidence="5">Beta-ketoacyl-ACP synthase II</fullName>
    </submittedName>
</protein>
<keyword evidence="6" id="KW-1185">Reference proteome</keyword>
<dbReference type="GO" id="GO:0004315">
    <property type="term" value="F:3-oxoacyl-[acyl-carrier-protein] synthase activity"/>
    <property type="evidence" value="ECO:0007669"/>
    <property type="project" value="InterPro"/>
</dbReference>
<organism evidence="5 6">
    <name type="scientific">Mesoterricola sediminis</name>
    <dbReference type="NCBI Taxonomy" id="2927980"/>
    <lineage>
        <taxon>Bacteria</taxon>
        <taxon>Pseudomonadati</taxon>
        <taxon>Acidobacteriota</taxon>
        <taxon>Holophagae</taxon>
        <taxon>Holophagales</taxon>
        <taxon>Holophagaceae</taxon>
        <taxon>Mesoterricola</taxon>
    </lineage>
</organism>
<evidence type="ECO:0000313" key="5">
    <source>
        <dbReference type="EMBL" id="BDU75673.1"/>
    </source>
</evidence>
<dbReference type="NCBIfam" id="NF006587">
    <property type="entry name" value="PRK09116.1"/>
    <property type="match status" value="1"/>
</dbReference>
<evidence type="ECO:0000256" key="1">
    <source>
        <dbReference type="ARBA" id="ARBA00008467"/>
    </source>
</evidence>
<sequence>MGAVTAFGSDWAAVEARLRAGANAVVTMPDWAAYPDLQTRLGAPIPDFQAPAHYPRKFIRSMGRVALLGVRATELALTDAGLLDDPLLKSGRMGVAYGSSSGSLEPILGLGSALAGGRATGISATGYIQFMSHTAAVNIGLFFGMQGRVIPTSSACTSGSQGLGYAYEAIKYGLQDAMVAGGSDELTFCSAAVFDTLFATSLRNAEPDRSPRPFDAQRDGLVLGEGGCTFVLEERERALARGARIYAEILGFGTNSDGSHITQPQAPTMAATMQSALADAGLPPEAVDWVDAHGTATEHGDIAETQATRATFGRAVPIVSFKSYLGHTLGACGAIEAWLGIQMTRSGWVAPTLNLDAVDPRCADLDYIRGAGRKPAGAVFMNNNFAFGGINTSLVLECAP</sequence>
<dbReference type="PROSITE" id="PS52004">
    <property type="entry name" value="KS3_2"/>
    <property type="match status" value="1"/>
</dbReference>
<dbReference type="Proteomes" id="UP001228113">
    <property type="component" value="Chromosome"/>
</dbReference>
<gene>
    <name evidence="5" type="primary">fabF</name>
    <name evidence="5" type="ORF">METESE_06310</name>
</gene>
<dbReference type="PANTHER" id="PTHR11712">
    <property type="entry name" value="POLYKETIDE SYNTHASE-RELATED"/>
    <property type="match status" value="1"/>
</dbReference>
<dbReference type="InterPro" id="IPR014031">
    <property type="entry name" value="Ketoacyl_synth_C"/>
</dbReference>